<organism evidence="1 2">
    <name type="scientific">Sinanodonta woodiana</name>
    <name type="common">Chinese pond mussel</name>
    <name type="synonym">Anodonta woodiana</name>
    <dbReference type="NCBI Taxonomy" id="1069815"/>
    <lineage>
        <taxon>Eukaryota</taxon>
        <taxon>Metazoa</taxon>
        <taxon>Spiralia</taxon>
        <taxon>Lophotrochozoa</taxon>
        <taxon>Mollusca</taxon>
        <taxon>Bivalvia</taxon>
        <taxon>Autobranchia</taxon>
        <taxon>Heteroconchia</taxon>
        <taxon>Palaeoheterodonta</taxon>
        <taxon>Unionida</taxon>
        <taxon>Unionoidea</taxon>
        <taxon>Unionidae</taxon>
        <taxon>Unioninae</taxon>
        <taxon>Sinanodonta</taxon>
    </lineage>
</organism>
<evidence type="ECO:0000313" key="2">
    <source>
        <dbReference type="Proteomes" id="UP001634394"/>
    </source>
</evidence>
<keyword evidence="2" id="KW-1185">Reference proteome</keyword>
<gene>
    <name evidence="1" type="ORF">ACJMK2_006813</name>
</gene>
<dbReference type="EMBL" id="JBJQND010000010">
    <property type="protein sequence ID" value="KAL3865197.1"/>
    <property type="molecule type" value="Genomic_DNA"/>
</dbReference>
<sequence>MASETDIKQYQFEPLRDDTPIVNIDDDENYMYMLSSDNQDITDRNGERTTHIKLVCIYLNRIIHVTVMLPTCNCDHSKAMLSEDECLCCDKCIACVTEHAAFQATCLNVYCVELGIITMVDQDGPLDDNEPMNIWIWHHLGKGNRRILPSCVISKIRDTFPDPLSYISTWLFNN</sequence>
<protein>
    <submittedName>
        <fullName evidence="1">Uncharacterized protein</fullName>
    </submittedName>
</protein>
<reference evidence="1 2" key="1">
    <citation type="submission" date="2024-11" db="EMBL/GenBank/DDBJ databases">
        <title>Chromosome-level genome assembly of the freshwater bivalve Anodonta woodiana.</title>
        <authorList>
            <person name="Chen X."/>
        </authorList>
    </citation>
    <scope>NUCLEOTIDE SEQUENCE [LARGE SCALE GENOMIC DNA]</scope>
    <source>
        <strain evidence="1">MN2024</strain>
        <tissue evidence="1">Gills</tissue>
    </source>
</reference>
<proteinExistence type="predicted"/>
<comment type="caution">
    <text evidence="1">The sequence shown here is derived from an EMBL/GenBank/DDBJ whole genome shotgun (WGS) entry which is preliminary data.</text>
</comment>
<name>A0ABD3VUC1_SINWO</name>
<evidence type="ECO:0000313" key="1">
    <source>
        <dbReference type="EMBL" id="KAL3865197.1"/>
    </source>
</evidence>
<accession>A0ABD3VUC1</accession>
<dbReference type="PANTHER" id="PTHR36981">
    <property type="entry name" value="ZGC:195170"/>
    <property type="match status" value="1"/>
</dbReference>
<dbReference type="Proteomes" id="UP001634394">
    <property type="component" value="Unassembled WGS sequence"/>
</dbReference>
<dbReference type="PANTHER" id="PTHR36981:SF1">
    <property type="entry name" value="P2X PURINORECEPTOR 7 INTRACELLULAR DOMAIN-CONTAINING PROTEIN"/>
    <property type="match status" value="1"/>
</dbReference>
<dbReference type="AlphaFoldDB" id="A0ABD3VUC1"/>